<keyword evidence="11" id="KW-1185">Reference proteome</keyword>
<dbReference type="PROSITE" id="PS50802">
    <property type="entry name" value="OTU"/>
    <property type="match status" value="1"/>
</dbReference>
<dbReference type="GO" id="GO:0061578">
    <property type="term" value="F:K63-linked deubiquitinase activity"/>
    <property type="evidence" value="ECO:0007669"/>
    <property type="project" value="TreeGrafter"/>
</dbReference>
<dbReference type="GO" id="GO:0006508">
    <property type="term" value="P:proteolysis"/>
    <property type="evidence" value="ECO:0007669"/>
    <property type="project" value="UniProtKB-KW"/>
</dbReference>
<feature type="region of interest" description="Disordered" evidence="8">
    <location>
        <begin position="1"/>
        <end position="23"/>
    </location>
</feature>
<evidence type="ECO:0000256" key="8">
    <source>
        <dbReference type="SAM" id="MobiDB-lite"/>
    </source>
</evidence>
<dbReference type="Gene3D" id="3.90.70.80">
    <property type="match status" value="1"/>
</dbReference>
<dbReference type="GO" id="GO:0016579">
    <property type="term" value="P:protein deubiquitination"/>
    <property type="evidence" value="ECO:0007669"/>
    <property type="project" value="TreeGrafter"/>
</dbReference>
<evidence type="ECO:0000256" key="6">
    <source>
        <dbReference type="ARBA" id="ARBA00022801"/>
    </source>
</evidence>
<dbReference type="InterPro" id="IPR050704">
    <property type="entry name" value="Peptidase_C85-like"/>
</dbReference>
<dbReference type="PANTHER" id="PTHR12419">
    <property type="entry name" value="OTU DOMAIN CONTAINING PROTEIN"/>
    <property type="match status" value="1"/>
</dbReference>
<dbReference type="SUPFAM" id="SSF54001">
    <property type="entry name" value="Cysteine proteinases"/>
    <property type="match status" value="1"/>
</dbReference>
<dbReference type="EMBL" id="JTDE01000748">
    <property type="protein sequence ID" value="KAF7260431.1"/>
    <property type="molecule type" value="Genomic_DNA"/>
</dbReference>
<feature type="compositionally biased region" description="Low complexity" evidence="8">
    <location>
        <begin position="451"/>
        <end position="461"/>
    </location>
</feature>
<keyword evidence="6" id="KW-0378">Hydrolase</keyword>
<dbReference type="OrthoDB" id="409956at2759"/>
<dbReference type="Pfam" id="PF02338">
    <property type="entry name" value="OTU"/>
    <property type="match status" value="1"/>
</dbReference>
<evidence type="ECO:0000256" key="1">
    <source>
        <dbReference type="ARBA" id="ARBA00000707"/>
    </source>
</evidence>
<feature type="compositionally biased region" description="Polar residues" evidence="8">
    <location>
        <begin position="535"/>
        <end position="554"/>
    </location>
</feature>
<feature type="region of interest" description="Disordered" evidence="8">
    <location>
        <begin position="509"/>
        <end position="554"/>
    </location>
</feature>
<proteinExistence type="inferred from homology"/>
<name>A0A8S9Z5J7_9TREM</name>
<dbReference type="GO" id="GO:0004843">
    <property type="term" value="F:cysteine-type deubiquitinase activity"/>
    <property type="evidence" value="ECO:0007669"/>
    <property type="project" value="UniProtKB-EC"/>
</dbReference>
<comment type="caution">
    <text evidence="10">The sequence shown here is derived from an EMBL/GenBank/DDBJ whole genome shotgun (WGS) entry which is preliminary data.</text>
</comment>
<feature type="compositionally biased region" description="Polar residues" evidence="8">
    <location>
        <begin position="516"/>
        <end position="528"/>
    </location>
</feature>
<feature type="region of interest" description="Disordered" evidence="8">
    <location>
        <begin position="54"/>
        <end position="83"/>
    </location>
</feature>
<feature type="region of interest" description="Disordered" evidence="8">
    <location>
        <begin position="448"/>
        <end position="486"/>
    </location>
</feature>
<dbReference type="Proteomes" id="UP000822476">
    <property type="component" value="Unassembled WGS sequence"/>
</dbReference>
<feature type="domain" description="OTU" evidence="9">
    <location>
        <begin position="207"/>
        <end position="329"/>
    </location>
</feature>
<keyword evidence="4" id="KW-0645">Protease</keyword>
<dbReference type="CDD" id="cd22752">
    <property type="entry name" value="OTU_OTUD5-like"/>
    <property type="match status" value="1"/>
</dbReference>
<sequence length="554" mass="61491">MVTEGEGGFSSDSGSDTSCGSDLSDTHLDTLVDDIIGKLSIYSEYKKGTMTIKNRKERTKTDRACEWDAAGPSSTTGRHSHGYKPYAFVDDRKEGTVHRARVRTGHSHESSLLKASESPGYQGAPSFPRPQQRPSGAQSDYPVSPFECRSNVREPIPIPSATSPKVDKENGNNSEDEYNPNAHPYRALTPQTDETNLEKLLMEKKGWKIVIVQADGACLFRSVSHQIFGDEEKHDVVRKQVVDYMLQNREHFSPYVTEEFDHYIDRKRSATCYGNHIEIQAIAELYNRPVEIYHDSVEPINVFHAEYSKEFPIRLSYHGRVHYNSVVDPFKPSFGHGLGMPDYQPNVSRMIYLISCLKLAEPDLIARAVCESEASQIEEAMLRDKMAETEQSEMERCMEAQAVRESYLDYLKQLQLPVRSNLGSSSSNLAIGALAPVVRSTASITSPIDVASSSTATSRTAVPDPTAVMPLPSSSHLHPLPPDLRGMDEDSIVAMVMEQSRHEYLESLRKKRMSPSFESQDPHSSPNISHGFPSANESSGARTGSSADSGHSCV</sequence>
<evidence type="ECO:0000256" key="5">
    <source>
        <dbReference type="ARBA" id="ARBA00022786"/>
    </source>
</evidence>
<comment type="similarity">
    <text evidence="2">Belongs to the peptidase C85 family.</text>
</comment>
<protein>
    <recommendedName>
        <fullName evidence="3">ubiquitinyl hydrolase 1</fullName>
        <ecNumber evidence="3">3.4.19.12</ecNumber>
    </recommendedName>
    <alternativeName>
        <fullName evidence="7">Deubiquitinating enzyme A</fullName>
    </alternativeName>
</protein>
<reference evidence="10" key="1">
    <citation type="submission" date="2019-07" db="EMBL/GenBank/DDBJ databases">
        <title>Annotation for the trematode Paragonimus miyazaki's.</title>
        <authorList>
            <person name="Choi Y.-J."/>
        </authorList>
    </citation>
    <scope>NUCLEOTIDE SEQUENCE</scope>
    <source>
        <strain evidence="10">Japan</strain>
    </source>
</reference>
<keyword evidence="5" id="KW-0833">Ubl conjugation pathway</keyword>
<dbReference type="AlphaFoldDB" id="A0A8S9Z5J7"/>
<evidence type="ECO:0000259" key="9">
    <source>
        <dbReference type="PROSITE" id="PS50802"/>
    </source>
</evidence>
<evidence type="ECO:0000313" key="10">
    <source>
        <dbReference type="EMBL" id="KAF7260431.1"/>
    </source>
</evidence>
<evidence type="ECO:0000256" key="3">
    <source>
        <dbReference type="ARBA" id="ARBA00012759"/>
    </source>
</evidence>
<dbReference type="InterPro" id="IPR038765">
    <property type="entry name" value="Papain-like_cys_pep_sf"/>
</dbReference>
<feature type="compositionally biased region" description="Low complexity" evidence="8">
    <location>
        <begin position="9"/>
        <end position="23"/>
    </location>
</feature>
<evidence type="ECO:0000256" key="7">
    <source>
        <dbReference type="ARBA" id="ARBA00033460"/>
    </source>
</evidence>
<dbReference type="InterPro" id="IPR003323">
    <property type="entry name" value="OTU_dom"/>
</dbReference>
<evidence type="ECO:0000256" key="2">
    <source>
        <dbReference type="ARBA" id="ARBA00010407"/>
    </source>
</evidence>
<dbReference type="EC" id="3.4.19.12" evidence="3"/>
<organism evidence="10 11">
    <name type="scientific">Paragonimus skrjabini miyazakii</name>
    <dbReference type="NCBI Taxonomy" id="59628"/>
    <lineage>
        <taxon>Eukaryota</taxon>
        <taxon>Metazoa</taxon>
        <taxon>Spiralia</taxon>
        <taxon>Lophotrochozoa</taxon>
        <taxon>Platyhelminthes</taxon>
        <taxon>Trematoda</taxon>
        <taxon>Digenea</taxon>
        <taxon>Plagiorchiida</taxon>
        <taxon>Troglotremata</taxon>
        <taxon>Troglotrematidae</taxon>
        <taxon>Paragonimus</taxon>
    </lineage>
</organism>
<feature type="region of interest" description="Disordered" evidence="8">
    <location>
        <begin position="97"/>
        <end position="188"/>
    </location>
</feature>
<evidence type="ECO:0000256" key="4">
    <source>
        <dbReference type="ARBA" id="ARBA00022670"/>
    </source>
</evidence>
<dbReference type="PANTHER" id="PTHR12419:SF4">
    <property type="entry name" value="OTU DOMAIN-CONTAINING PROTEIN 5"/>
    <property type="match status" value="1"/>
</dbReference>
<comment type="catalytic activity">
    <reaction evidence="1">
        <text>Thiol-dependent hydrolysis of ester, thioester, amide, peptide and isopeptide bonds formed by the C-terminal Gly of ubiquitin (a 76-residue protein attached to proteins as an intracellular targeting signal).</text>
        <dbReference type="EC" id="3.4.19.12"/>
    </reaction>
</comment>
<evidence type="ECO:0000313" key="11">
    <source>
        <dbReference type="Proteomes" id="UP000822476"/>
    </source>
</evidence>
<dbReference type="FunFam" id="3.90.70.80:FF:000018">
    <property type="entry name" value="OTU domain-containing protein 5-B"/>
    <property type="match status" value="1"/>
</dbReference>
<gene>
    <name evidence="10" type="ORF">EG68_02131</name>
</gene>
<accession>A0A8S9Z5J7</accession>